<dbReference type="Proteomes" id="UP001162060">
    <property type="component" value="Unassembled WGS sequence"/>
</dbReference>
<proteinExistence type="predicted"/>
<sequence length="119" mass="13209">MSLGTLLLQGYYFGSARNKHAIVHGSSAVINVHIKLDVLVVDSGIEKEKLHGLIEVILKAIDESEPPDITLQLSALVLFHRRFEHLNYDDVACFSAKRAKGIELTDHVREKCIACTEGK</sequence>
<protein>
    <recommendedName>
        <fullName evidence="3">GAG-pre-integrase domain-containing protein</fullName>
    </recommendedName>
</protein>
<name>A0AAV1TJM1_9STRA</name>
<evidence type="ECO:0000313" key="2">
    <source>
        <dbReference type="Proteomes" id="UP001162060"/>
    </source>
</evidence>
<accession>A0AAV1TJM1</accession>
<evidence type="ECO:0008006" key="3">
    <source>
        <dbReference type="Google" id="ProtNLM"/>
    </source>
</evidence>
<gene>
    <name evidence="1" type="ORF">PM001_LOCUS6762</name>
</gene>
<dbReference type="AlphaFoldDB" id="A0AAV1TJM1"/>
<evidence type="ECO:0000313" key="1">
    <source>
        <dbReference type="EMBL" id="CAK7920628.1"/>
    </source>
</evidence>
<reference evidence="1" key="1">
    <citation type="submission" date="2024-01" db="EMBL/GenBank/DDBJ databases">
        <authorList>
            <person name="Webb A."/>
        </authorList>
    </citation>
    <scope>NUCLEOTIDE SEQUENCE</scope>
    <source>
        <strain evidence="1">Pm1</strain>
    </source>
</reference>
<dbReference type="EMBL" id="CAKLBY020000052">
    <property type="protein sequence ID" value="CAK7920628.1"/>
    <property type="molecule type" value="Genomic_DNA"/>
</dbReference>
<comment type="caution">
    <text evidence="1">The sequence shown here is derived from an EMBL/GenBank/DDBJ whole genome shotgun (WGS) entry which is preliminary data.</text>
</comment>
<organism evidence="1 2">
    <name type="scientific">Peronospora matthiolae</name>
    <dbReference type="NCBI Taxonomy" id="2874970"/>
    <lineage>
        <taxon>Eukaryota</taxon>
        <taxon>Sar</taxon>
        <taxon>Stramenopiles</taxon>
        <taxon>Oomycota</taxon>
        <taxon>Peronosporomycetes</taxon>
        <taxon>Peronosporales</taxon>
        <taxon>Peronosporaceae</taxon>
        <taxon>Peronospora</taxon>
    </lineage>
</organism>